<name>A0A9W6I8T2_9ACTN</name>
<keyword evidence="3" id="KW-1185">Reference proteome</keyword>
<reference evidence="2" key="2">
    <citation type="submission" date="2023-01" db="EMBL/GenBank/DDBJ databases">
        <authorList>
            <person name="Sun Q."/>
            <person name="Evtushenko L."/>
        </authorList>
    </citation>
    <scope>NUCLEOTIDE SEQUENCE</scope>
    <source>
        <strain evidence="2">VKM Ac-2007</strain>
    </source>
</reference>
<protein>
    <recommendedName>
        <fullName evidence="4">Lipoprotein</fullName>
    </recommendedName>
</protein>
<accession>A0A9W6I8T2</accession>
<gene>
    <name evidence="2" type="ORF">GCM10017600_64950</name>
</gene>
<dbReference type="RefSeq" id="WP_271221381.1">
    <property type="nucleotide sequence ID" value="NZ_BAAAVD010000038.1"/>
</dbReference>
<evidence type="ECO:0000313" key="3">
    <source>
        <dbReference type="Proteomes" id="UP001143474"/>
    </source>
</evidence>
<dbReference type="EMBL" id="BSEV01000020">
    <property type="protein sequence ID" value="GLK13084.1"/>
    <property type="molecule type" value="Genomic_DNA"/>
</dbReference>
<dbReference type="PROSITE" id="PS51257">
    <property type="entry name" value="PROKAR_LIPOPROTEIN"/>
    <property type="match status" value="1"/>
</dbReference>
<comment type="caution">
    <text evidence="2">The sequence shown here is derived from an EMBL/GenBank/DDBJ whole genome shotgun (WGS) entry which is preliminary data.</text>
</comment>
<evidence type="ECO:0000313" key="2">
    <source>
        <dbReference type="EMBL" id="GLK13084.1"/>
    </source>
</evidence>
<dbReference type="AlphaFoldDB" id="A0A9W6I8T2"/>
<proteinExistence type="predicted"/>
<feature type="region of interest" description="Disordered" evidence="1">
    <location>
        <begin position="226"/>
        <end position="251"/>
    </location>
</feature>
<evidence type="ECO:0000256" key="1">
    <source>
        <dbReference type="SAM" id="MobiDB-lite"/>
    </source>
</evidence>
<evidence type="ECO:0008006" key="4">
    <source>
        <dbReference type="Google" id="ProtNLM"/>
    </source>
</evidence>
<reference evidence="2" key="1">
    <citation type="journal article" date="2014" name="Int. J. Syst. Evol. Microbiol.">
        <title>Complete genome sequence of Corynebacterium casei LMG S-19264T (=DSM 44701T), isolated from a smear-ripened cheese.</title>
        <authorList>
            <consortium name="US DOE Joint Genome Institute (JGI-PGF)"/>
            <person name="Walter F."/>
            <person name="Albersmeier A."/>
            <person name="Kalinowski J."/>
            <person name="Ruckert C."/>
        </authorList>
    </citation>
    <scope>NUCLEOTIDE SEQUENCE</scope>
    <source>
        <strain evidence="2">VKM Ac-2007</strain>
    </source>
</reference>
<sequence>MPRILRCSVTALAVAVVVTGCVFDATEGKETGAAGEKGNAAVSVPRPSVDLTLPLDEYDLTPTQLPVVRRARFMLVNKCMKTFGLSVEVPPTEPITYPKNGNYLGWLGELQVEKYGYAGRPGAWEEAVVASDGVYSVTVTDDQYRVLDGKVRKFHGKTVPVGGCGGSVEAVLAGKGPVRSWYSFEEGRVGTFAADAADRAYKDSRMRDAERVWSGCMKRAGFDYATPSDAQGDPRWASTAKEESPGPRGTPAEIAVATADHRCRLETDYYGARRTANADAQRKIMAEHSAFLEELKKLNQTHLENAAKVLAGDIKSPW</sequence>
<dbReference type="Proteomes" id="UP001143474">
    <property type="component" value="Unassembled WGS sequence"/>
</dbReference>
<organism evidence="2 3">
    <name type="scientific">Streptosporangium carneum</name>
    <dbReference type="NCBI Taxonomy" id="47481"/>
    <lineage>
        <taxon>Bacteria</taxon>
        <taxon>Bacillati</taxon>
        <taxon>Actinomycetota</taxon>
        <taxon>Actinomycetes</taxon>
        <taxon>Streptosporangiales</taxon>
        <taxon>Streptosporangiaceae</taxon>
        <taxon>Streptosporangium</taxon>
    </lineage>
</organism>